<evidence type="ECO:0000313" key="2">
    <source>
        <dbReference type="Proteomes" id="UP000663880"/>
    </source>
</evidence>
<reference evidence="1" key="1">
    <citation type="submission" date="2021-02" db="EMBL/GenBank/DDBJ databases">
        <authorList>
            <person name="Steward A R."/>
        </authorList>
    </citation>
    <scope>NUCLEOTIDE SEQUENCE</scope>
</reference>
<comment type="caution">
    <text evidence="1">The sequence shown here is derived from an EMBL/GenBank/DDBJ whole genome shotgun (WGS) entry which is preliminary data.</text>
</comment>
<protein>
    <submittedName>
        <fullName evidence="1">Uncharacterized protein</fullName>
    </submittedName>
</protein>
<dbReference type="OrthoDB" id="7491909at2759"/>
<sequence length="237" mass="26247">MEENESGVQSLAHLLAKRKKFMDLRNTIISIDKCRTELNTVDLVANHHSNPVTPYTNEQRSISPPPFSPLTPLIAMKTTNKNISLSEGPSNSGVLQSDIDNIVSVCGCSTETPSSSPLRPMSPETQELFNTLSEHQNILLDNRDISHHEDIVCDFNSDDSVRDPNFNKCHERGVNISESTTSCSSMDNNEACTNNLMSLEEQHNDIEVTSTTDILIEPVPVINDDDTVKTGRPKKGR</sequence>
<evidence type="ECO:0000313" key="1">
    <source>
        <dbReference type="EMBL" id="CAF4906312.1"/>
    </source>
</evidence>
<organism evidence="1 2">
    <name type="scientific">Pieris macdunnoughi</name>
    <dbReference type="NCBI Taxonomy" id="345717"/>
    <lineage>
        <taxon>Eukaryota</taxon>
        <taxon>Metazoa</taxon>
        <taxon>Ecdysozoa</taxon>
        <taxon>Arthropoda</taxon>
        <taxon>Hexapoda</taxon>
        <taxon>Insecta</taxon>
        <taxon>Pterygota</taxon>
        <taxon>Neoptera</taxon>
        <taxon>Endopterygota</taxon>
        <taxon>Lepidoptera</taxon>
        <taxon>Glossata</taxon>
        <taxon>Ditrysia</taxon>
        <taxon>Papilionoidea</taxon>
        <taxon>Pieridae</taxon>
        <taxon>Pierinae</taxon>
        <taxon>Pieris</taxon>
    </lineage>
</organism>
<proteinExistence type="predicted"/>
<dbReference type="Proteomes" id="UP000663880">
    <property type="component" value="Unassembled WGS sequence"/>
</dbReference>
<accession>A0A821VCM9</accession>
<name>A0A821VCM9_9NEOP</name>
<gene>
    <name evidence="1" type="ORF">PMACD_LOCUS11730</name>
</gene>
<dbReference type="EMBL" id="CAJOBZ010000042">
    <property type="protein sequence ID" value="CAF4906312.1"/>
    <property type="molecule type" value="Genomic_DNA"/>
</dbReference>
<keyword evidence="2" id="KW-1185">Reference proteome</keyword>
<dbReference type="AlphaFoldDB" id="A0A821VCM9"/>